<comment type="caution">
    <text evidence="4">The sequence shown here is derived from an EMBL/GenBank/DDBJ whole genome shotgun (WGS) entry which is preliminary data.</text>
</comment>
<dbReference type="SUPFAM" id="SSF53474">
    <property type="entry name" value="alpha/beta-Hydrolases"/>
    <property type="match status" value="1"/>
</dbReference>
<sequence length="348" mass="36794">MMRARPRVFWWSPALILSVLVALLTPAGTAQAATLHTVPPVSGSLTGHNVSGVYVSGISSGGYMAGQLHVAYSKKVKGAAIFGAGPYYCAQNNVYQALYGCGDTIYPTYLSTLTSRASTWSSYGWIDPVSNLSGSPVYLYQGTNDTTVKPSVGDAGKAFYQHFGANVTYDNTSAAGHSWVTPYGPNGCTANSAPYMNDCGTDPQRALLQKLFGSVSSPNTGPLTGKLIKFGQSTHAVNGLASTLSMGSSGFAYVPKSCDSGSSCRLMVSLHGCKQGYDKIGTTFVDRANLNQYADNNKMIVLYPQATSSYVNPNGCWDWWGYLGATNYPIQGGAQVETIMNMVTALGG</sequence>
<dbReference type="Pfam" id="PF10503">
    <property type="entry name" value="Esterase_PHB"/>
    <property type="match status" value="1"/>
</dbReference>
<organism evidence="4 5">
    <name type="scientific">Streptomyces incanus</name>
    <dbReference type="NCBI Taxonomy" id="887453"/>
    <lineage>
        <taxon>Bacteria</taxon>
        <taxon>Bacillati</taxon>
        <taxon>Actinomycetota</taxon>
        <taxon>Actinomycetes</taxon>
        <taxon>Kitasatosporales</taxon>
        <taxon>Streptomycetaceae</taxon>
        <taxon>Streptomyces</taxon>
    </lineage>
</organism>
<dbReference type="EMBL" id="JBHSPC010000038">
    <property type="protein sequence ID" value="MFC5671460.1"/>
    <property type="molecule type" value="Genomic_DNA"/>
</dbReference>
<dbReference type="InterPro" id="IPR029058">
    <property type="entry name" value="AB_hydrolase_fold"/>
</dbReference>
<gene>
    <name evidence="4" type="ORF">ACFP2V_15415</name>
</gene>
<accession>A0ABW0XLJ8</accession>
<reference evidence="5" key="1">
    <citation type="journal article" date="2019" name="Int. J. Syst. Evol. Microbiol.">
        <title>The Global Catalogue of Microorganisms (GCM) 10K type strain sequencing project: providing services to taxonomists for standard genome sequencing and annotation.</title>
        <authorList>
            <consortium name="The Broad Institute Genomics Platform"/>
            <consortium name="The Broad Institute Genome Sequencing Center for Infectious Disease"/>
            <person name="Wu L."/>
            <person name="Ma J."/>
        </authorList>
    </citation>
    <scope>NUCLEOTIDE SEQUENCE [LARGE SCALE GENOMIC DNA]</scope>
    <source>
        <strain evidence="5">JCM 13852</strain>
    </source>
</reference>
<evidence type="ECO:0000256" key="3">
    <source>
        <dbReference type="SAM" id="SignalP"/>
    </source>
</evidence>
<proteinExistence type="predicted"/>
<keyword evidence="1 3" id="KW-0732">Signal</keyword>
<keyword evidence="5" id="KW-1185">Reference proteome</keyword>
<dbReference type="PANTHER" id="PTHR42972">
    <property type="entry name" value="TOL-PAL SYSTEM PROTEIN TOLB"/>
    <property type="match status" value="1"/>
</dbReference>
<evidence type="ECO:0000256" key="1">
    <source>
        <dbReference type="ARBA" id="ARBA00022729"/>
    </source>
</evidence>
<evidence type="ECO:0000313" key="4">
    <source>
        <dbReference type="EMBL" id="MFC5671460.1"/>
    </source>
</evidence>
<keyword evidence="2" id="KW-0378">Hydrolase</keyword>
<protein>
    <submittedName>
        <fullName evidence="4">PHB depolymerase family esterase</fullName>
    </submittedName>
</protein>
<feature type="signal peptide" evidence="3">
    <location>
        <begin position="1"/>
        <end position="32"/>
    </location>
</feature>
<dbReference type="Proteomes" id="UP001596183">
    <property type="component" value="Unassembled WGS sequence"/>
</dbReference>
<feature type="chain" id="PRO_5045103010" evidence="3">
    <location>
        <begin position="33"/>
        <end position="348"/>
    </location>
</feature>
<dbReference type="PANTHER" id="PTHR42972:SF8">
    <property type="entry name" value="POLYHYDROXYBUTYRATE DEPOLYMERASE"/>
    <property type="match status" value="1"/>
</dbReference>
<dbReference type="RefSeq" id="WP_381211574.1">
    <property type="nucleotide sequence ID" value="NZ_JBHSPC010000038.1"/>
</dbReference>
<dbReference type="Gene3D" id="3.40.50.1820">
    <property type="entry name" value="alpha/beta hydrolase"/>
    <property type="match status" value="2"/>
</dbReference>
<evidence type="ECO:0000313" key="5">
    <source>
        <dbReference type="Proteomes" id="UP001596183"/>
    </source>
</evidence>
<dbReference type="InterPro" id="IPR010126">
    <property type="entry name" value="Esterase_phb"/>
</dbReference>
<evidence type="ECO:0000256" key="2">
    <source>
        <dbReference type="ARBA" id="ARBA00022801"/>
    </source>
</evidence>
<name>A0ABW0XLJ8_9ACTN</name>